<proteinExistence type="predicted"/>
<dbReference type="InterPro" id="IPR006140">
    <property type="entry name" value="D-isomer_DH_NAD-bd"/>
</dbReference>
<evidence type="ECO:0000313" key="5">
    <source>
        <dbReference type="Proteomes" id="UP000326334"/>
    </source>
</evidence>
<accession>A0ABX6C7K0</accession>
<dbReference type="InterPro" id="IPR036291">
    <property type="entry name" value="NAD(P)-bd_dom_sf"/>
</dbReference>
<feature type="domain" description="D-isomer specific 2-hydroxyacid dehydrogenase NAD-binding" evidence="3">
    <location>
        <begin position="105"/>
        <end position="281"/>
    </location>
</feature>
<organism evidence="4 5">
    <name type="scientific">Latilactobacillus graminis</name>
    <dbReference type="NCBI Taxonomy" id="60519"/>
    <lineage>
        <taxon>Bacteria</taxon>
        <taxon>Bacillati</taxon>
        <taxon>Bacillota</taxon>
        <taxon>Bacilli</taxon>
        <taxon>Lactobacillales</taxon>
        <taxon>Lactobacillaceae</taxon>
        <taxon>Latilactobacillus</taxon>
    </lineage>
</organism>
<evidence type="ECO:0000313" key="4">
    <source>
        <dbReference type="EMBL" id="QFP79595.1"/>
    </source>
</evidence>
<name>A0ABX6C7K0_9LACO</name>
<dbReference type="Pfam" id="PF02826">
    <property type="entry name" value="2-Hacid_dh_C"/>
    <property type="match status" value="1"/>
</dbReference>
<keyword evidence="5" id="KW-1185">Reference proteome</keyword>
<reference evidence="4 5" key="1">
    <citation type="submission" date="2019-10" db="EMBL/GenBank/DDBJ databases">
        <title>Genome sequencing of Lactobacillus graminis.</title>
        <authorList>
            <person name="Kim K."/>
        </authorList>
    </citation>
    <scope>NUCLEOTIDE SEQUENCE [LARGE SCALE GENOMIC DNA]</scope>
    <source>
        <strain evidence="4 5">LG542</strain>
    </source>
</reference>
<dbReference type="PANTHER" id="PTHR43333">
    <property type="entry name" value="2-HACID_DH_C DOMAIN-CONTAINING PROTEIN"/>
    <property type="match status" value="1"/>
</dbReference>
<dbReference type="EMBL" id="CP045007">
    <property type="protein sequence ID" value="QFP79595.1"/>
    <property type="molecule type" value="Genomic_DNA"/>
</dbReference>
<dbReference type="Proteomes" id="UP000326334">
    <property type="component" value="Chromosome"/>
</dbReference>
<keyword evidence="2" id="KW-0520">NAD</keyword>
<gene>
    <name evidence="4" type="ORF">LG542_04810</name>
</gene>
<keyword evidence="1" id="KW-0560">Oxidoreductase</keyword>
<sequence>MDLTVILAAESIPEQHIKALTKQGLTIINHADLKRSQLDKIEIMFGWNKEIGPQILATPGNQLKWIQTASSGIDYLPLSTLAKQGVRVSNARGMHAKPIAQTALSYILYFTRGIYQSLPAQTTHQWDHHAIGEQTMNLEHRTLLIFGTGQIGEEIAKYAHVMDMHTIGVNRHGKPVANFDQILTDTDYQQVLPQADFVVNVMPLTSVTNRFFDTTFFSQLHRGAYFFNLGRGASVDEAALMHYLQTKHLAGAAIDVAQNEPLASDSPLWTTPNLIITPHVSGYIADIHERLFKIFEQNLPGYLDKGELTVNSVDLSAGY</sequence>
<protein>
    <submittedName>
        <fullName evidence="4">3-phosphoglycerate dehydrogenase</fullName>
    </submittedName>
</protein>
<dbReference type="PANTHER" id="PTHR43333:SF1">
    <property type="entry name" value="D-ISOMER SPECIFIC 2-HYDROXYACID DEHYDROGENASE NAD-BINDING DOMAIN-CONTAINING PROTEIN"/>
    <property type="match status" value="1"/>
</dbReference>
<evidence type="ECO:0000259" key="3">
    <source>
        <dbReference type="Pfam" id="PF02826"/>
    </source>
</evidence>
<evidence type="ECO:0000256" key="1">
    <source>
        <dbReference type="ARBA" id="ARBA00023002"/>
    </source>
</evidence>
<dbReference type="SUPFAM" id="SSF52283">
    <property type="entry name" value="Formate/glycerate dehydrogenase catalytic domain-like"/>
    <property type="match status" value="1"/>
</dbReference>
<evidence type="ECO:0000256" key="2">
    <source>
        <dbReference type="ARBA" id="ARBA00023027"/>
    </source>
</evidence>
<dbReference type="Gene3D" id="3.40.50.720">
    <property type="entry name" value="NAD(P)-binding Rossmann-like Domain"/>
    <property type="match status" value="2"/>
</dbReference>
<dbReference type="SUPFAM" id="SSF51735">
    <property type="entry name" value="NAD(P)-binding Rossmann-fold domains"/>
    <property type="match status" value="1"/>
</dbReference>